<dbReference type="WBParaSite" id="L893_g32513.t1">
    <property type="protein sequence ID" value="L893_g32513.t1"/>
    <property type="gene ID" value="L893_g32513"/>
</dbReference>
<dbReference type="Pfam" id="PF01466">
    <property type="entry name" value="Skp1"/>
    <property type="match status" value="1"/>
</dbReference>
<protein>
    <submittedName>
        <fullName evidence="4">Skp1_POZ domain-containing protein</fullName>
    </submittedName>
</protein>
<evidence type="ECO:0000313" key="4">
    <source>
        <dbReference type="WBParaSite" id="L893_g32513.t1"/>
    </source>
</evidence>
<dbReference type="SUPFAM" id="SSF54695">
    <property type="entry name" value="POZ domain"/>
    <property type="match status" value="1"/>
</dbReference>
<feature type="domain" description="SKP1 component POZ" evidence="2">
    <location>
        <begin position="18"/>
        <end position="76"/>
    </location>
</feature>
<dbReference type="InterPro" id="IPR016073">
    <property type="entry name" value="Skp1_comp_POZ"/>
</dbReference>
<feature type="domain" description="SKP1 component dimerisation" evidence="1">
    <location>
        <begin position="138"/>
        <end position="180"/>
    </location>
</feature>
<dbReference type="SUPFAM" id="SSF81382">
    <property type="entry name" value="Skp1 dimerisation domain-like"/>
    <property type="match status" value="1"/>
</dbReference>
<proteinExistence type="predicted"/>
<sequence>MNNSLSAYHCVSQAIMGPSIVLQSSDGVQIPVSLHAADHSTFLKSMLEHFANLEEKIIPIDNYRSEDLRPVCEWLERLPCIPGLDTPTERRPPMVGPPMVVMDNWKMNFFTNLKEESTAAYNKLFAVTRVASFFGVDSLIYYAGAYIASLVKELETLEDVRLFFGMEDDLTDEERNEVRNSEAIFSDRV</sequence>
<evidence type="ECO:0000313" key="3">
    <source>
        <dbReference type="Proteomes" id="UP000095287"/>
    </source>
</evidence>
<dbReference type="AlphaFoldDB" id="A0A1I8A3K8"/>
<dbReference type="Proteomes" id="UP000095287">
    <property type="component" value="Unplaced"/>
</dbReference>
<dbReference type="Gene3D" id="3.30.710.10">
    <property type="entry name" value="Potassium Channel Kv1.1, Chain A"/>
    <property type="match status" value="1"/>
</dbReference>
<accession>A0A1I8A3K8</accession>
<name>A0A1I8A3K8_9BILA</name>
<evidence type="ECO:0000259" key="2">
    <source>
        <dbReference type="Pfam" id="PF03931"/>
    </source>
</evidence>
<dbReference type="InterPro" id="IPR016897">
    <property type="entry name" value="SKP1"/>
</dbReference>
<dbReference type="Pfam" id="PF03931">
    <property type="entry name" value="Skp1_POZ"/>
    <property type="match status" value="1"/>
</dbReference>
<dbReference type="PANTHER" id="PTHR11165">
    <property type="entry name" value="SKP1"/>
    <property type="match status" value="1"/>
</dbReference>
<dbReference type="GO" id="GO:0006511">
    <property type="term" value="P:ubiquitin-dependent protein catabolic process"/>
    <property type="evidence" value="ECO:0007669"/>
    <property type="project" value="InterPro"/>
</dbReference>
<evidence type="ECO:0000259" key="1">
    <source>
        <dbReference type="Pfam" id="PF01466"/>
    </source>
</evidence>
<dbReference type="InterPro" id="IPR011333">
    <property type="entry name" value="SKP1/BTB/POZ_sf"/>
</dbReference>
<dbReference type="InterPro" id="IPR016072">
    <property type="entry name" value="Skp1_comp_dimer"/>
</dbReference>
<organism evidence="3 4">
    <name type="scientific">Steinernema glaseri</name>
    <dbReference type="NCBI Taxonomy" id="37863"/>
    <lineage>
        <taxon>Eukaryota</taxon>
        <taxon>Metazoa</taxon>
        <taxon>Ecdysozoa</taxon>
        <taxon>Nematoda</taxon>
        <taxon>Chromadorea</taxon>
        <taxon>Rhabditida</taxon>
        <taxon>Tylenchina</taxon>
        <taxon>Panagrolaimomorpha</taxon>
        <taxon>Strongyloidoidea</taxon>
        <taxon>Steinernematidae</taxon>
        <taxon>Steinernema</taxon>
    </lineage>
</organism>
<keyword evidence="3" id="KW-1185">Reference proteome</keyword>
<reference evidence="4" key="1">
    <citation type="submission" date="2016-11" db="UniProtKB">
        <authorList>
            <consortium name="WormBaseParasite"/>
        </authorList>
    </citation>
    <scope>IDENTIFICATION</scope>
</reference>
<dbReference type="InterPro" id="IPR036296">
    <property type="entry name" value="SKP1-like_dim_sf"/>
</dbReference>